<dbReference type="EMBL" id="CP159279">
    <property type="protein sequence ID" value="XCH12326.1"/>
    <property type="molecule type" value="Genomic_DNA"/>
</dbReference>
<name>A0AAU8EUB7_9MICC</name>
<feature type="compositionally biased region" description="Basic and acidic residues" evidence="1">
    <location>
        <begin position="1"/>
        <end position="10"/>
    </location>
</feature>
<reference evidence="2" key="1">
    <citation type="submission" date="2024-06" db="EMBL/GenBank/DDBJ databases">
        <title>Biodegradation of dimethachlon by Arthrobacter sp. K5: mechanistic insights and ecological implications.</title>
        <authorList>
            <person name="Hu S."/>
            <person name="Lu P."/>
        </authorList>
    </citation>
    <scope>NUCLEOTIDE SEQUENCE</scope>
    <source>
        <strain evidence="2">K5</strain>
    </source>
</reference>
<proteinExistence type="predicted"/>
<sequence>MVTDGRKRETNAPVRVDTVEGGDGGAGGTAAVVAPGEVGVPAESGRELDVAGPGTGGGGAVQADAEVRPAATPAKCSKRRRVKDGWSISRF</sequence>
<gene>
    <name evidence="2" type="ORF">ABRP34_04825</name>
</gene>
<feature type="region of interest" description="Disordered" evidence="1">
    <location>
        <begin position="1"/>
        <end position="28"/>
    </location>
</feature>
<accession>A0AAU8EUB7</accession>
<evidence type="ECO:0000313" key="2">
    <source>
        <dbReference type="EMBL" id="XCH12326.1"/>
    </source>
</evidence>
<protein>
    <submittedName>
        <fullName evidence="2">Uncharacterized protein</fullName>
    </submittedName>
</protein>
<feature type="region of interest" description="Disordered" evidence="1">
    <location>
        <begin position="43"/>
        <end position="91"/>
    </location>
</feature>
<dbReference type="RefSeq" id="WP_003803340.1">
    <property type="nucleotide sequence ID" value="NZ_CP159279.1"/>
</dbReference>
<evidence type="ECO:0000256" key="1">
    <source>
        <dbReference type="SAM" id="MobiDB-lite"/>
    </source>
</evidence>
<dbReference type="AlphaFoldDB" id="A0AAU8EUB7"/>
<organism evidence="2">
    <name type="scientific">Arthrobacter sp. K5</name>
    <dbReference type="NCBI Taxonomy" id="2839623"/>
    <lineage>
        <taxon>Bacteria</taxon>
        <taxon>Bacillati</taxon>
        <taxon>Actinomycetota</taxon>
        <taxon>Actinomycetes</taxon>
        <taxon>Micrococcales</taxon>
        <taxon>Micrococcaceae</taxon>
        <taxon>Arthrobacter</taxon>
    </lineage>
</organism>